<sequence length="566" mass="64436">MDQVIPYIENKKAQNLISNDIAKICTNLMLKADRGVVRYKASEEEIMKAKKRALKYRVAGILTLATAPALAGAPIAGFLIRESLFLFAAGFVITSPLLIVLTGITLHSGIAMLKKGTNLLKEPEIREKLNKIMKNALEAYDKSEYQKFFDELLKKEYDNGISLIKLEKPGNVINPKEIIKTLISHGFRSDGIAYLLILIGEVMCSENISIEGSTKKELMTLAKIVFKGVLDEKLSEEAKKLDGRIHELRIFNKISDFILFKEYTDLAEEYKNDAQEMPFQARLEEMVNIAKINLAILDILDAGFEEISRAIITIKEVQISIKCNYQYIGMAESRLEVLEDLLWVIGGCKLPEELLENKKPITNPIEPIQDLNDGYYLTGGCKLPEELLENKKLITNPIEPIQDGYYLTEKLQFLQFVHSDKEKISLYTQIAVHYEKMAANEDKFDKLNSLIHWQAAQNNYVKALEIDSHNQDLHLSYANCLLKLSKYTQVIELSNKNDALNSLSEYWRLLSVAYYKKTNYEQASECINEALSLDSKNILAGNQKKLIEKFMSKKKKKKLKILLIAM</sequence>
<keyword evidence="2 3" id="KW-0802">TPR repeat</keyword>
<dbReference type="Pfam" id="PF07719">
    <property type="entry name" value="TPR_2"/>
    <property type="match status" value="1"/>
</dbReference>
<evidence type="ECO:0000256" key="4">
    <source>
        <dbReference type="SAM" id="Phobius"/>
    </source>
</evidence>
<keyword evidence="4" id="KW-0812">Transmembrane</keyword>
<evidence type="ECO:0000256" key="3">
    <source>
        <dbReference type="PROSITE-ProRule" id="PRU00339"/>
    </source>
</evidence>
<dbReference type="SMART" id="SM00028">
    <property type="entry name" value="TPR"/>
    <property type="match status" value="1"/>
</dbReference>
<reference evidence="5 6" key="1">
    <citation type="submission" date="2018-06" db="EMBL/GenBank/DDBJ databases">
        <title>Comparative genomics reveals the genomic features of Rhizophagus irregularis, R. cerebriforme, R. diaphanum and Gigaspora rosea, and their symbiotic lifestyle signature.</title>
        <authorList>
            <person name="Morin E."/>
            <person name="San Clemente H."/>
            <person name="Chen E.C.H."/>
            <person name="De La Providencia I."/>
            <person name="Hainaut M."/>
            <person name="Kuo A."/>
            <person name="Kohler A."/>
            <person name="Murat C."/>
            <person name="Tang N."/>
            <person name="Roy S."/>
            <person name="Loubradou J."/>
            <person name="Henrissat B."/>
            <person name="Grigoriev I.V."/>
            <person name="Corradi N."/>
            <person name="Roux C."/>
            <person name="Martin F.M."/>
        </authorList>
    </citation>
    <scope>NUCLEOTIDE SEQUENCE [LARGE SCALE GENOMIC DNA]</scope>
    <source>
        <strain evidence="5 6">DAOM 194757</strain>
    </source>
</reference>
<dbReference type="InterPro" id="IPR013105">
    <property type="entry name" value="TPR_2"/>
</dbReference>
<dbReference type="AlphaFoldDB" id="A0A397UAZ6"/>
<evidence type="ECO:0000256" key="2">
    <source>
        <dbReference type="ARBA" id="ARBA00022803"/>
    </source>
</evidence>
<feature type="repeat" description="TPR" evidence="3">
    <location>
        <begin position="504"/>
        <end position="537"/>
    </location>
</feature>
<dbReference type="OrthoDB" id="2443815at2759"/>
<gene>
    <name evidence="5" type="ORF">C2G38_529202</name>
</gene>
<keyword evidence="4" id="KW-0472">Membrane</keyword>
<dbReference type="EMBL" id="QKWP01001842">
    <property type="protein sequence ID" value="RIB06278.1"/>
    <property type="molecule type" value="Genomic_DNA"/>
</dbReference>
<dbReference type="PROSITE" id="PS50005">
    <property type="entry name" value="TPR"/>
    <property type="match status" value="1"/>
</dbReference>
<name>A0A397UAZ6_9GLOM</name>
<dbReference type="Proteomes" id="UP000266673">
    <property type="component" value="Unassembled WGS sequence"/>
</dbReference>
<feature type="transmembrane region" description="Helical" evidence="4">
    <location>
        <begin position="58"/>
        <end position="80"/>
    </location>
</feature>
<accession>A0A397UAZ6</accession>
<comment type="caution">
    <text evidence="5">The sequence shown here is derived from an EMBL/GenBank/DDBJ whole genome shotgun (WGS) entry which is preliminary data.</text>
</comment>
<proteinExistence type="predicted"/>
<dbReference type="Gene3D" id="1.25.40.10">
    <property type="entry name" value="Tetratricopeptide repeat domain"/>
    <property type="match status" value="1"/>
</dbReference>
<keyword evidence="6" id="KW-1185">Reference proteome</keyword>
<dbReference type="SUPFAM" id="SSF48452">
    <property type="entry name" value="TPR-like"/>
    <property type="match status" value="1"/>
</dbReference>
<keyword evidence="1" id="KW-0677">Repeat</keyword>
<feature type="transmembrane region" description="Helical" evidence="4">
    <location>
        <begin position="86"/>
        <end position="106"/>
    </location>
</feature>
<dbReference type="STRING" id="44941.A0A397UAZ6"/>
<dbReference type="InterPro" id="IPR019734">
    <property type="entry name" value="TPR_rpt"/>
</dbReference>
<organism evidence="5 6">
    <name type="scientific">Gigaspora rosea</name>
    <dbReference type="NCBI Taxonomy" id="44941"/>
    <lineage>
        <taxon>Eukaryota</taxon>
        <taxon>Fungi</taxon>
        <taxon>Fungi incertae sedis</taxon>
        <taxon>Mucoromycota</taxon>
        <taxon>Glomeromycotina</taxon>
        <taxon>Glomeromycetes</taxon>
        <taxon>Diversisporales</taxon>
        <taxon>Gigasporaceae</taxon>
        <taxon>Gigaspora</taxon>
    </lineage>
</organism>
<evidence type="ECO:0000313" key="5">
    <source>
        <dbReference type="EMBL" id="RIB06278.1"/>
    </source>
</evidence>
<dbReference type="InterPro" id="IPR011990">
    <property type="entry name" value="TPR-like_helical_dom_sf"/>
</dbReference>
<keyword evidence="4" id="KW-1133">Transmembrane helix</keyword>
<evidence type="ECO:0000256" key="1">
    <source>
        <dbReference type="ARBA" id="ARBA00022737"/>
    </source>
</evidence>
<evidence type="ECO:0000313" key="6">
    <source>
        <dbReference type="Proteomes" id="UP000266673"/>
    </source>
</evidence>
<protein>
    <submittedName>
        <fullName evidence="5">Uncharacterized protein</fullName>
    </submittedName>
</protein>